<proteinExistence type="inferred from homology"/>
<dbReference type="InterPro" id="IPR000073">
    <property type="entry name" value="AB_hydrolase_1"/>
</dbReference>
<dbReference type="GeneID" id="37121530"/>
<evidence type="ECO:0000313" key="4">
    <source>
        <dbReference type="EMBL" id="PYH38664.1"/>
    </source>
</evidence>
<sequence length="317" mass="36556">MLHSRHLCRHLHTAARRIPLAYELHRPPTSNASTSHNATPTRPILFLHGFLGLKRENRHVSREVFLLFLNRLLAKDLSRPVYALDMRNHGESGHHPKHDYMEMALDVKYFIERHQLRSPTVIGHSMGAKTALTLSLESPTLVKDVVAIDNCPIRLPLESDFARYLEGLARLGDERITDYSQADRILTRYEKSPAIRAWLISNLHKKPDTPFLQLRVPVETLSTAIRPLGEFPYRVDEGSEAIRQFNCRVLFLRALQSNFIPESALPLIKAFFPSSEIVDIDCGHWIVQEKPEEFRKSELHTLRFVYCWVELTYVPGL</sequence>
<dbReference type="Proteomes" id="UP000247647">
    <property type="component" value="Unassembled WGS sequence"/>
</dbReference>
<feature type="domain" description="AB hydrolase-1" evidence="3">
    <location>
        <begin position="43"/>
        <end position="291"/>
    </location>
</feature>
<dbReference type="EMBL" id="KZ821447">
    <property type="protein sequence ID" value="PYH38664.1"/>
    <property type="molecule type" value="Genomic_DNA"/>
</dbReference>
<dbReference type="OrthoDB" id="8119704at2759"/>
<dbReference type="GO" id="GO:0052689">
    <property type="term" value="F:carboxylic ester hydrolase activity"/>
    <property type="evidence" value="ECO:0007669"/>
    <property type="project" value="TreeGrafter"/>
</dbReference>
<dbReference type="InterPro" id="IPR029058">
    <property type="entry name" value="AB_hydrolase_fold"/>
</dbReference>
<dbReference type="Gene3D" id="3.40.50.1820">
    <property type="entry name" value="alpha/beta hydrolase"/>
    <property type="match status" value="1"/>
</dbReference>
<dbReference type="PANTHER" id="PTHR46118">
    <property type="entry name" value="PROTEIN ABHD11"/>
    <property type="match status" value="1"/>
</dbReference>
<keyword evidence="5" id="KW-1185">Reference proteome</keyword>
<comment type="similarity">
    <text evidence="1">Belongs to the AB hydrolase superfamily.</text>
</comment>
<evidence type="ECO:0000256" key="1">
    <source>
        <dbReference type="ARBA" id="ARBA00008645"/>
    </source>
</evidence>
<dbReference type="AlphaFoldDB" id="A0A318YWS6"/>
<evidence type="ECO:0000313" key="5">
    <source>
        <dbReference type="Proteomes" id="UP000247647"/>
    </source>
</evidence>
<gene>
    <name evidence="4" type="ORF">BO87DRAFT_298821</name>
</gene>
<keyword evidence="2 4" id="KW-0378">Hydrolase</keyword>
<dbReference type="SUPFAM" id="SSF53474">
    <property type="entry name" value="alpha/beta-Hydrolases"/>
    <property type="match status" value="1"/>
</dbReference>
<dbReference type="RefSeq" id="XP_025484142.1">
    <property type="nucleotide sequence ID" value="XM_025619074.1"/>
</dbReference>
<evidence type="ECO:0000259" key="3">
    <source>
        <dbReference type="Pfam" id="PF00561"/>
    </source>
</evidence>
<protein>
    <submittedName>
        <fullName evidence="4">Alpha/beta hydrolase</fullName>
    </submittedName>
</protein>
<reference evidence="4" key="1">
    <citation type="submission" date="2016-12" db="EMBL/GenBank/DDBJ databases">
        <title>The genomes of Aspergillus section Nigri reveals drivers in fungal speciation.</title>
        <authorList>
            <consortium name="DOE Joint Genome Institute"/>
            <person name="Vesth T.C."/>
            <person name="Nybo J."/>
            <person name="Theobald S."/>
            <person name="Brandl J."/>
            <person name="Frisvad J.C."/>
            <person name="Nielsen K.F."/>
            <person name="Lyhne E.K."/>
            <person name="Kogle M.E."/>
            <person name="Kuo A."/>
            <person name="Riley R."/>
            <person name="Clum A."/>
            <person name="Nolan M."/>
            <person name="Lipzen A."/>
            <person name="Salamov A."/>
            <person name="Henrissat B."/>
            <person name="Wiebenga A."/>
            <person name="De Vries R.P."/>
            <person name="Grigoriev I.V."/>
            <person name="Mortensen U.H."/>
            <person name="Andersen M.R."/>
            <person name="Baker S.E."/>
        </authorList>
    </citation>
    <scope>NUCLEOTIDE SEQUENCE [LARGE SCALE GENOMIC DNA]</scope>
    <source>
        <strain evidence="4">CBS 115656</strain>
    </source>
</reference>
<dbReference type="Pfam" id="PF00561">
    <property type="entry name" value="Abhydrolase_1"/>
    <property type="match status" value="1"/>
</dbReference>
<evidence type="ECO:0000256" key="2">
    <source>
        <dbReference type="ARBA" id="ARBA00022801"/>
    </source>
</evidence>
<dbReference type="PANTHER" id="PTHR46118:SF4">
    <property type="entry name" value="PROTEIN ABHD11"/>
    <property type="match status" value="1"/>
</dbReference>
<accession>A0A318YWS6</accession>
<organism evidence="4 5">
    <name type="scientific">Aspergillus neoniger (strain CBS 115656)</name>
    <dbReference type="NCBI Taxonomy" id="1448310"/>
    <lineage>
        <taxon>Eukaryota</taxon>
        <taxon>Fungi</taxon>
        <taxon>Dikarya</taxon>
        <taxon>Ascomycota</taxon>
        <taxon>Pezizomycotina</taxon>
        <taxon>Eurotiomycetes</taxon>
        <taxon>Eurotiomycetidae</taxon>
        <taxon>Eurotiales</taxon>
        <taxon>Aspergillaceae</taxon>
        <taxon>Aspergillus</taxon>
        <taxon>Aspergillus subgen. Circumdati</taxon>
    </lineage>
</organism>
<name>A0A318YWS6_ASPNB</name>
<dbReference type="GO" id="GO:0005739">
    <property type="term" value="C:mitochondrion"/>
    <property type="evidence" value="ECO:0007669"/>
    <property type="project" value="TreeGrafter"/>
</dbReference>